<dbReference type="PIRSF" id="PIRSF031501">
    <property type="entry name" value="QueT"/>
    <property type="match status" value="1"/>
</dbReference>
<evidence type="ECO:0000256" key="1">
    <source>
        <dbReference type="SAM" id="Phobius"/>
    </source>
</evidence>
<name>A0A841RMQ3_9BACI</name>
<feature type="transmembrane region" description="Helical" evidence="1">
    <location>
        <begin position="44"/>
        <end position="66"/>
    </location>
</feature>
<keyword evidence="1" id="KW-0472">Membrane</keyword>
<dbReference type="Proteomes" id="UP000572212">
    <property type="component" value="Unassembled WGS sequence"/>
</dbReference>
<organism evidence="2 3">
    <name type="scientific">Gracilibacillus halotolerans</name>
    <dbReference type="NCBI Taxonomy" id="74386"/>
    <lineage>
        <taxon>Bacteria</taxon>
        <taxon>Bacillati</taxon>
        <taxon>Bacillota</taxon>
        <taxon>Bacilli</taxon>
        <taxon>Bacillales</taxon>
        <taxon>Bacillaceae</taxon>
        <taxon>Gracilibacillus</taxon>
    </lineage>
</organism>
<gene>
    <name evidence="2" type="ORF">GGQ92_001228</name>
</gene>
<feature type="transmembrane region" description="Helical" evidence="1">
    <location>
        <begin position="106"/>
        <end position="126"/>
    </location>
</feature>
<evidence type="ECO:0000313" key="2">
    <source>
        <dbReference type="EMBL" id="MBB6512445.1"/>
    </source>
</evidence>
<keyword evidence="1" id="KW-1133">Transmembrane helix</keyword>
<sequence>MTNVSRTSTQEMTKIAIVTALYVAIALLLSVISFGALQLRLSEMFNFLALFHKRYVIAVTLGVAIANFMSPIWFLDVPVGSIATFLTLLVCRAVTKNMQSLKAKMVTTAIIFAFSMFTIAVQYYILMDYPFFATWLTIGLGELFSMTIGGIIIYMVSKRIDLTK</sequence>
<dbReference type="PANTHER" id="PTHR40044">
    <property type="entry name" value="INTEGRAL MEMBRANE PROTEIN-RELATED"/>
    <property type="match status" value="1"/>
</dbReference>
<reference evidence="2 3" key="1">
    <citation type="submission" date="2020-08" db="EMBL/GenBank/DDBJ databases">
        <title>Genomic Encyclopedia of Type Strains, Phase IV (KMG-IV): sequencing the most valuable type-strain genomes for metagenomic binning, comparative biology and taxonomic classification.</title>
        <authorList>
            <person name="Goeker M."/>
        </authorList>
    </citation>
    <scope>NUCLEOTIDE SEQUENCE [LARGE SCALE GENOMIC DNA]</scope>
    <source>
        <strain evidence="2 3">DSM 11805</strain>
    </source>
</reference>
<evidence type="ECO:0000313" key="3">
    <source>
        <dbReference type="Proteomes" id="UP000572212"/>
    </source>
</evidence>
<dbReference type="EMBL" id="JACHON010000003">
    <property type="protein sequence ID" value="MBB6512445.1"/>
    <property type="molecule type" value="Genomic_DNA"/>
</dbReference>
<keyword evidence="3" id="KW-1185">Reference proteome</keyword>
<keyword evidence="1" id="KW-0812">Transmembrane</keyword>
<proteinExistence type="predicted"/>
<feature type="transmembrane region" description="Helical" evidence="1">
    <location>
        <begin position="15"/>
        <end position="37"/>
    </location>
</feature>
<dbReference type="InterPro" id="IPR010387">
    <property type="entry name" value="QueT"/>
</dbReference>
<protein>
    <submittedName>
        <fullName evidence="2">Putative membrane protein</fullName>
    </submittedName>
</protein>
<accession>A0A841RMQ3</accession>
<dbReference type="AlphaFoldDB" id="A0A841RMQ3"/>
<feature type="transmembrane region" description="Helical" evidence="1">
    <location>
        <begin position="72"/>
        <end position="94"/>
    </location>
</feature>
<dbReference type="Pfam" id="PF06177">
    <property type="entry name" value="QueT"/>
    <property type="match status" value="1"/>
</dbReference>
<dbReference type="PANTHER" id="PTHR40044:SF1">
    <property type="entry name" value="INTEGRAL MEMBRANE PROTEIN"/>
    <property type="match status" value="1"/>
</dbReference>
<dbReference type="RefSeq" id="WP_281380435.1">
    <property type="nucleotide sequence ID" value="NZ_BAAACU010000058.1"/>
</dbReference>
<feature type="transmembrane region" description="Helical" evidence="1">
    <location>
        <begin position="132"/>
        <end position="156"/>
    </location>
</feature>
<comment type="caution">
    <text evidence="2">The sequence shown here is derived from an EMBL/GenBank/DDBJ whole genome shotgun (WGS) entry which is preliminary data.</text>
</comment>